<comment type="similarity">
    <text evidence="1">Belongs to the ATP-dependent AMP-binding enzyme family.</text>
</comment>
<accession>A0A1H0P1Y2</accession>
<dbReference type="Proteomes" id="UP000199073">
    <property type="component" value="Unassembled WGS sequence"/>
</dbReference>
<dbReference type="Pfam" id="PF13193">
    <property type="entry name" value="AMP-binding_C"/>
    <property type="match status" value="1"/>
</dbReference>
<evidence type="ECO:0000259" key="5">
    <source>
        <dbReference type="Pfam" id="PF00501"/>
    </source>
</evidence>
<keyword evidence="2" id="KW-0436">Ligase</keyword>
<evidence type="ECO:0000256" key="2">
    <source>
        <dbReference type="ARBA" id="ARBA00022598"/>
    </source>
</evidence>
<dbReference type="EMBL" id="FNJI01000008">
    <property type="protein sequence ID" value="SDO98738.1"/>
    <property type="molecule type" value="Genomic_DNA"/>
</dbReference>
<evidence type="ECO:0000256" key="4">
    <source>
        <dbReference type="ARBA" id="ARBA00022840"/>
    </source>
</evidence>
<name>A0A1H0P1Y2_9BACT</name>
<evidence type="ECO:0000256" key="3">
    <source>
        <dbReference type="ARBA" id="ARBA00022741"/>
    </source>
</evidence>
<evidence type="ECO:0000313" key="8">
    <source>
        <dbReference type="Proteomes" id="UP000199073"/>
    </source>
</evidence>
<dbReference type="GO" id="GO:0006633">
    <property type="term" value="P:fatty acid biosynthetic process"/>
    <property type="evidence" value="ECO:0007669"/>
    <property type="project" value="TreeGrafter"/>
</dbReference>
<dbReference type="InterPro" id="IPR025110">
    <property type="entry name" value="AMP-bd_C"/>
</dbReference>
<dbReference type="AlphaFoldDB" id="A0A1H0P1Y2"/>
<dbReference type="GO" id="GO:0006637">
    <property type="term" value="P:acyl-CoA metabolic process"/>
    <property type="evidence" value="ECO:0007669"/>
    <property type="project" value="TreeGrafter"/>
</dbReference>
<keyword evidence="4" id="KW-0067">ATP-binding</keyword>
<keyword evidence="8" id="KW-1185">Reference proteome</keyword>
<gene>
    <name evidence="7" type="ORF">SAMN05660330_01536</name>
</gene>
<dbReference type="InterPro" id="IPR045851">
    <property type="entry name" value="AMP-bd_C_sf"/>
</dbReference>
<organism evidence="7 8">
    <name type="scientific">Desulforhopalus singaporensis</name>
    <dbReference type="NCBI Taxonomy" id="91360"/>
    <lineage>
        <taxon>Bacteria</taxon>
        <taxon>Pseudomonadati</taxon>
        <taxon>Thermodesulfobacteriota</taxon>
        <taxon>Desulfobulbia</taxon>
        <taxon>Desulfobulbales</taxon>
        <taxon>Desulfocapsaceae</taxon>
        <taxon>Desulforhopalus</taxon>
    </lineage>
</organism>
<feature type="domain" description="AMP-binding enzyme C-terminal" evidence="6">
    <location>
        <begin position="472"/>
        <end position="550"/>
    </location>
</feature>
<dbReference type="InterPro" id="IPR051087">
    <property type="entry name" value="Mitochondrial_ACSM"/>
</dbReference>
<dbReference type="Gene3D" id="3.40.50.12780">
    <property type="entry name" value="N-terminal domain of ligase-like"/>
    <property type="match status" value="1"/>
</dbReference>
<reference evidence="7 8" key="1">
    <citation type="submission" date="2016-10" db="EMBL/GenBank/DDBJ databases">
        <authorList>
            <person name="de Groot N.N."/>
        </authorList>
    </citation>
    <scope>NUCLEOTIDE SEQUENCE [LARGE SCALE GENOMIC DNA]</scope>
    <source>
        <strain evidence="7 8">DSM 12130</strain>
    </source>
</reference>
<dbReference type="InterPro" id="IPR000873">
    <property type="entry name" value="AMP-dep_synth/lig_dom"/>
</dbReference>
<protein>
    <submittedName>
        <fullName evidence="7">Acetyl-CoA synthetase</fullName>
    </submittedName>
</protein>
<dbReference type="GO" id="GO:0016405">
    <property type="term" value="F:CoA-ligase activity"/>
    <property type="evidence" value="ECO:0007669"/>
    <property type="project" value="UniProtKB-ARBA"/>
</dbReference>
<dbReference type="GO" id="GO:0015645">
    <property type="term" value="F:fatty acid ligase activity"/>
    <property type="evidence" value="ECO:0007669"/>
    <property type="project" value="TreeGrafter"/>
</dbReference>
<evidence type="ECO:0000313" key="7">
    <source>
        <dbReference type="EMBL" id="SDO98738.1"/>
    </source>
</evidence>
<evidence type="ECO:0000256" key="1">
    <source>
        <dbReference type="ARBA" id="ARBA00006432"/>
    </source>
</evidence>
<sequence>MSMQNLYREVMDINMMADDDRKKDAAKAFFEKLNFMELPEHFNWAEEIFEGLHVKERADKTALVWADTETGESKSFTYQEFCFRANQCLNSLRNKNVAKGDNMYMMVPIVPETWFASLACVKGGLVAVPTATTMTVRELEFRFETYPPDSIVADAIYTDIIDEALQAKNVAPKIKIVLGDKEGWTSYDDLSGESVEAEAAKTRSDDLLFCFFTSGTTGLPKRVGHTATSYPLGHLSTSVMTGIRTDDIHHNLGAPGWAKWAWSSFFAPLNVGATASGFNFKVLDGDKYLTQITTHKISTFCAPPTAWRMFINLDTSKFDFSALRQSIGAGEPLNPEVISRWRELTGTEIRDFYGQTESTAMIGNHPWMNGKMRSGSFGQPSFLYDVALVDDDGKEITVADEPGHIVVKLDKWRAIGLFTEYIGNPEKMAGVFVDNYYYTGDRASRDEDGYWWFVGRSDDVIKSSDFRIGPFEVESALLEHDAVAESAIVGVPDEKRHQLVKAFVILKHGVEPSPDLAKELFQHTIDILAKFKIPRIIEFVPEVPKTLSGKIRRVELRQQEIDRKAKGDGGERQEYFYWDFPELSSKKKQ</sequence>
<dbReference type="PANTHER" id="PTHR43605">
    <property type="entry name" value="ACYL-COENZYME A SYNTHETASE"/>
    <property type="match status" value="1"/>
</dbReference>
<dbReference type="Gene3D" id="3.30.300.30">
    <property type="match status" value="1"/>
</dbReference>
<dbReference type="OrthoDB" id="9801302at2"/>
<feature type="domain" description="AMP-dependent synthetase/ligase" evidence="5">
    <location>
        <begin position="54"/>
        <end position="408"/>
    </location>
</feature>
<dbReference type="RefSeq" id="WP_092221454.1">
    <property type="nucleotide sequence ID" value="NZ_FNJI01000008.1"/>
</dbReference>
<keyword evidence="3" id="KW-0547">Nucleotide-binding</keyword>
<dbReference type="SUPFAM" id="SSF56801">
    <property type="entry name" value="Acetyl-CoA synthetase-like"/>
    <property type="match status" value="1"/>
</dbReference>
<dbReference type="PANTHER" id="PTHR43605:SF10">
    <property type="entry name" value="ACYL-COA SYNTHETASE MEDIUM CHAIN FAMILY MEMBER 3"/>
    <property type="match status" value="1"/>
</dbReference>
<dbReference type="Pfam" id="PF00501">
    <property type="entry name" value="AMP-binding"/>
    <property type="match status" value="1"/>
</dbReference>
<dbReference type="FunFam" id="3.30.300.30:FF:000005">
    <property type="entry name" value="Acyl-coenzyme A synthetase ACSM5, mitochondrial"/>
    <property type="match status" value="1"/>
</dbReference>
<dbReference type="InterPro" id="IPR042099">
    <property type="entry name" value="ANL_N_sf"/>
</dbReference>
<dbReference type="GO" id="GO:0005524">
    <property type="term" value="F:ATP binding"/>
    <property type="evidence" value="ECO:0007669"/>
    <property type="project" value="UniProtKB-KW"/>
</dbReference>
<evidence type="ECO:0000259" key="6">
    <source>
        <dbReference type="Pfam" id="PF13193"/>
    </source>
</evidence>
<dbReference type="STRING" id="91360.SAMN05660330_01536"/>
<dbReference type="GO" id="GO:0004321">
    <property type="term" value="F:fatty-acyl-CoA synthase activity"/>
    <property type="evidence" value="ECO:0007669"/>
    <property type="project" value="TreeGrafter"/>
</dbReference>
<proteinExistence type="inferred from homology"/>